<dbReference type="InterPro" id="IPR035892">
    <property type="entry name" value="C2_domain_sf"/>
</dbReference>
<dbReference type="CDD" id="cd04028">
    <property type="entry name" value="C2B_RIM1alpha"/>
    <property type="match status" value="1"/>
</dbReference>
<evidence type="ECO:0000256" key="2">
    <source>
        <dbReference type="ARBA" id="ARBA00034103"/>
    </source>
</evidence>
<evidence type="ECO:0000313" key="6">
    <source>
        <dbReference type="RefSeq" id="XP_002734965.1"/>
    </source>
</evidence>
<gene>
    <name evidence="6" type="primary">LOC100378964</name>
</gene>
<dbReference type="Gene3D" id="2.60.40.150">
    <property type="entry name" value="C2 domain"/>
    <property type="match status" value="1"/>
</dbReference>
<dbReference type="RefSeq" id="XP_002734965.1">
    <property type="nucleotide sequence ID" value="XM_002734919.2"/>
</dbReference>
<feature type="domain" description="C2" evidence="4">
    <location>
        <begin position="158"/>
        <end position="277"/>
    </location>
</feature>
<dbReference type="InterPro" id="IPR039032">
    <property type="entry name" value="Rim-like"/>
</dbReference>
<comment type="subcellular location">
    <subcellularLocation>
        <location evidence="2">Synapse</location>
    </subcellularLocation>
</comment>
<dbReference type="SMART" id="SM00239">
    <property type="entry name" value="C2"/>
    <property type="match status" value="1"/>
</dbReference>
<dbReference type="Pfam" id="PF00168">
    <property type="entry name" value="C2"/>
    <property type="match status" value="1"/>
</dbReference>
<proteinExistence type="predicted"/>
<accession>A0ABM0GQA9</accession>
<feature type="compositionally biased region" description="Polar residues" evidence="3">
    <location>
        <begin position="1"/>
        <end position="19"/>
    </location>
</feature>
<organism evidence="5 6">
    <name type="scientific">Saccoglossus kowalevskii</name>
    <name type="common">Acorn worm</name>
    <dbReference type="NCBI Taxonomy" id="10224"/>
    <lineage>
        <taxon>Eukaryota</taxon>
        <taxon>Metazoa</taxon>
        <taxon>Hemichordata</taxon>
        <taxon>Enteropneusta</taxon>
        <taxon>Harrimaniidae</taxon>
        <taxon>Saccoglossus</taxon>
    </lineage>
</organism>
<dbReference type="PROSITE" id="PS50004">
    <property type="entry name" value="C2"/>
    <property type="match status" value="1"/>
</dbReference>
<sequence length="313" mass="33990">MQGNTPQKKPLNRSSSSNDVFAHEKTDGSISDSAAEPNTREGKKRRASIGYKVAALVGLSKKSNSTSQLNAIGSGKKARSSIQRSEEVGVAAELRNRMVKQTSRESTDGSICSLSSDSSNAMWLPPGLRLGPEGQFGEFIDGLGQGQLVGRQVLGSPCLGDVQIGISEKGGHLEVEVVRARGLMAKPGAKILPAPYVKVYLMEGKRCIGKRKTKIATRRTLDPLYQQVLIFEEDYHGKVLQITVWGDYGRMDRKVFMGVAQILLDDLNLSKSSLGWYKLFTTSSLADTPHRTSVTSMDSIPSYPPSALTLRTT</sequence>
<dbReference type="SUPFAM" id="SSF49562">
    <property type="entry name" value="C2 domain (Calcium/lipid-binding domain, CaLB)"/>
    <property type="match status" value="1"/>
</dbReference>
<reference evidence="6" key="1">
    <citation type="submission" date="2025-08" db="UniProtKB">
        <authorList>
            <consortium name="RefSeq"/>
        </authorList>
    </citation>
    <scope>IDENTIFICATION</scope>
    <source>
        <tissue evidence="6">Testes</tissue>
    </source>
</reference>
<keyword evidence="5" id="KW-1185">Reference proteome</keyword>
<keyword evidence="1" id="KW-0770">Synapse</keyword>
<name>A0ABM0GQA9_SACKO</name>
<dbReference type="GeneID" id="100378964"/>
<evidence type="ECO:0000313" key="5">
    <source>
        <dbReference type="Proteomes" id="UP000694865"/>
    </source>
</evidence>
<dbReference type="PANTHER" id="PTHR12157:SF21">
    <property type="entry name" value="RAB3 INTERACTING MOLECULE, ISOFORM F"/>
    <property type="match status" value="1"/>
</dbReference>
<feature type="region of interest" description="Disordered" evidence="3">
    <location>
        <begin position="1"/>
        <end position="47"/>
    </location>
</feature>
<dbReference type="Proteomes" id="UP000694865">
    <property type="component" value="Unplaced"/>
</dbReference>
<evidence type="ECO:0000259" key="4">
    <source>
        <dbReference type="PROSITE" id="PS50004"/>
    </source>
</evidence>
<protein>
    <submittedName>
        <fullName evidence="6">Regulating synaptic membrane exocytosis protein 2-like</fullName>
    </submittedName>
</protein>
<dbReference type="InterPro" id="IPR000008">
    <property type="entry name" value="C2_dom"/>
</dbReference>
<evidence type="ECO:0000256" key="1">
    <source>
        <dbReference type="ARBA" id="ARBA00023018"/>
    </source>
</evidence>
<evidence type="ECO:0000256" key="3">
    <source>
        <dbReference type="SAM" id="MobiDB-lite"/>
    </source>
</evidence>
<dbReference type="PANTHER" id="PTHR12157">
    <property type="entry name" value="REGULATING SYNAPTIC MEMBRANE EXOCYTOSIS PROTEIN"/>
    <property type="match status" value="1"/>
</dbReference>